<accession>A0A852V4L8</accession>
<feature type="domain" description="ARB-07466-like C-terminal" evidence="3">
    <location>
        <begin position="189"/>
        <end position="297"/>
    </location>
</feature>
<comment type="caution">
    <text evidence="4">The sequence shown here is derived from an EMBL/GenBank/DDBJ whole genome shotgun (WGS) entry which is preliminary data.</text>
</comment>
<proteinExistence type="predicted"/>
<dbReference type="Pfam" id="PF26571">
    <property type="entry name" value="VldE"/>
    <property type="match status" value="1"/>
</dbReference>
<dbReference type="InterPro" id="IPR058593">
    <property type="entry name" value="ARB_07466-like_C"/>
</dbReference>
<protein>
    <recommendedName>
        <fullName evidence="3">ARB-07466-like C-terminal domain-containing protein</fullName>
    </recommendedName>
</protein>
<dbReference type="Proteomes" id="UP000576393">
    <property type="component" value="Unassembled WGS sequence"/>
</dbReference>
<evidence type="ECO:0000256" key="2">
    <source>
        <dbReference type="SAM" id="SignalP"/>
    </source>
</evidence>
<feature type="chain" id="PRO_5032572652" description="ARB-07466-like C-terminal domain-containing protein" evidence="2">
    <location>
        <begin position="27"/>
        <end position="305"/>
    </location>
</feature>
<evidence type="ECO:0000313" key="5">
    <source>
        <dbReference type="Proteomes" id="UP000576393"/>
    </source>
</evidence>
<evidence type="ECO:0000259" key="3">
    <source>
        <dbReference type="Pfam" id="PF26571"/>
    </source>
</evidence>
<keyword evidence="1" id="KW-0175">Coiled coil</keyword>
<dbReference type="EMBL" id="JACCCO010000002">
    <property type="protein sequence ID" value="NYF42273.1"/>
    <property type="molecule type" value="Genomic_DNA"/>
</dbReference>
<keyword evidence="2" id="KW-0732">Signal</keyword>
<sequence>MRRSRPAALVVLLAALLLTPFLSAGAAAVPAAAKPDPEAELRRLTREADRLDKAYRGQVQSLEDIRVRAGKATTSVKSLRRSLAAARADVVRFAQTSYMSVPLDGDNLLSFQGDVSAALGGAATMSYLAGLRANQLSRFQDLIDKAEKAEKTADEKVAALKADIAKLKKDRVRIEGLLAKYGFETPSGSDGLTPRMVTVRNEVLRNFPMPYSYGCLRSGDPGDHGSGRACDFMMSGGGRMPSPADKERGDRLAQWVIDNGPRLGVMYLIWQQRYYDVRSGGGWRMMSDRGGVTANHYDHVHVSVF</sequence>
<name>A0A852V4L8_9ACTN</name>
<feature type="coiled-coil region" evidence="1">
    <location>
        <begin position="136"/>
        <end position="177"/>
    </location>
</feature>
<keyword evidence="5" id="KW-1185">Reference proteome</keyword>
<organism evidence="4 5">
    <name type="scientific">Streptosporangium sandarakinum</name>
    <dbReference type="NCBI Taxonomy" id="1260955"/>
    <lineage>
        <taxon>Bacteria</taxon>
        <taxon>Bacillati</taxon>
        <taxon>Actinomycetota</taxon>
        <taxon>Actinomycetes</taxon>
        <taxon>Streptosporangiales</taxon>
        <taxon>Streptosporangiaceae</taxon>
        <taxon>Streptosporangium</taxon>
    </lineage>
</organism>
<dbReference type="RefSeq" id="WP_179824743.1">
    <property type="nucleotide sequence ID" value="NZ_JACCCO010000002.1"/>
</dbReference>
<reference evidence="4 5" key="1">
    <citation type="submission" date="2020-07" db="EMBL/GenBank/DDBJ databases">
        <title>Sequencing the genomes of 1000 actinobacteria strains.</title>
        <authorList>
            <person name="Klenk H.-P."/>
        </authorList>
    </citation>
    <scope>NUCLEOTIDE SEQUENCE [LARGE SCALE GENOMIC DNA]</scope>
    <source>
        <strain evidence="4 5">DSM 45763</strain>
    </source>
</reference>
<dbReference type="AlphaFoldDB" id="A0A852V4L8"/>
<feature type="signal peptide" evidence="2">
    <location>
        <begin position="1"/>
        <end position="26"/>
    </location>
</feature>
<gene>
    <name evidence="4" type="ORF">HDA43_004474</name>
</gene>
<evidence type="ECO:0000313" key="4">
    <source>
        <dbReference type="EMBL" id="NYF42273.1"/>
    </source>
</evidence>
<evidence type="ECO:0000256" key="1">
    <source>
        <dbReference type="SAM" id="Coils"/>
    </source>
</evidence>